<dbReference type="InterPro" id="IPR009000">
    <property type="entry name" value="Transl_B-barrel_sf"/>
</dbReference>
<keyword evidence="8" id="KW-0547">Nucleotide-binding</keyword>
<dbReference type="Gene3D" id="2.40.30.10">
    <property type="entry name" value="Translation factors"/>
    <property type="match status" value="2"/>
</dbReference>
<keyword evidence="6" id="KW-0396">Initiation factor</keyword>
<dbReference type="PANTHER" id="PTHR43381:SF4">
    <property type="entry name" value="EUKARYOTIC TRANSLATION INITIATION FACTOR 5B"/>
    <property type="match status" value="1"/>
</dbReference>
<evidence type="ECO:0000256" key="9">
    <source>
        <dbReference type="ARBA" id="ARBA00022801"/>
    </source>
</evidence>
<keyword evidence="5" id="KW-0963">Cytoplasm</keyword>
<evidence type="ECO:0000313" key="17">
    <source>
        <dbReference type="Proteomes" id="UP000654913"/>
    </source>
</evidence>
<keyword evidence="10" id="KW-0648">Protein biosynthesis</keyword>
<accession>A0A7R7XMG6</accession>
<feature type="region of interest" description="Disordered" evidence="14">
    <location>
        <begin position="1"/>
        <end position="471"/>
    </location>
</feature>
<dbReference type="EC" id="3.6.5.3" evidence="3"/>
<dbReference type="Pfam" id="PF00009">
    <property type="entry name" value="GTP_EFTU"/>
    <property type="match status" value="1"/>
</dbReference>
<dbReference type="NCBIfam" id="TIGR00231">
    <property type="entry name" value="small_GTP"/>
    <property type="match status" value="1"/>
</dbReference>
<dbReference type="InterPro" id="IPR023115">
    <property type="entry name" value="TIF_IF2_dom3"/>
</dbReference>
<evidence type="ECO:0000259" key="15">
    <source>
        <dbReference type="PROSITE" id="PS51722"/>
    </source>
</evidence>
<dbReference type="GO" id="GO:0005525">
    <property type="term" value="F:GTP binding"/>
    <property type="evidence" value="ECO:0007669"/>
    <property type="project" value="UniProtKB-KW"/>
</dbReference>
<dbReference type="InterPro" id="IPR036925">
    <property type="entry name" value="TIF_IF2_dom3_sf"/>
</dbReference>
<dbReference type="NCBIfam" id="NF003078">
    <property type="entry name" value="PRK04004.1"/>
    <property type="match status" value="1"/>
</dbReference>
<evidence type="ECO:0000256" key="10">
    <source>
        <dbReference type="ARBA" id="ARBA00022917"/>
    </source>
</evidence>
<dbReference type="EMBL" id="AP024446">
    <property type="protein sequence ID" value="BCS23867.1"/>
    <property type="molecule type" value="Genomic_DNA"/>
</dbReference>
<dbReference type="FunFam" id="2.40.30.10:FF:000013">
    <property type="entry name" value="eukaryotic translation initiation factor 5B"/>
    <property type="match status" value="1"/>
</dbReference>
<name>A0A7R7XMG6_9EURO</name>
<evidence type="ECO:0000256" key="8">
    <source>
        <dbReference type="ARBA" id="ARBA00022741"/>
    </source>
</evidence>
<dbReference type="SUPFAM" id="SSF50447">
    <property type="entry name" value="Translation proteins"/>
    <property type="match status" value="1"/>
</dbReference>
<comment type="subcellular location">
    <subcellularLocation>
        <location evidence="1">Cytoplasm</location>
    </subcellularLocation>
</comment>
<dbReference type="AlphaFoldDB" id="A0A7R7XMG6"/>
<evidence type="ECO:0000256" key="14">
    <source>
        <dbReference type="SAM" id="MobiDB-lite"/>
    </source>
</evidence>
<feature type="compositionally biased region" description="Basic and acidic residues" evidence="14">
    <location>
        <begin position="452"/>
        <end position="471"/>
    </location>
</feature>
<dbReference type="PROSITE" id="PS51722">
    <property type="entry name" value="G_TR_2"/>
    <property type="match status" value="1"/>
</dbReference>
<evidence type="ECO:0000256" key="13">
    <source>
        <dbReference type="ARBA" id="ARBA00048107"/>
    </source>
</evidence>
<feature type="compositionally biased region" description="Basic and acidic residues" evidence="14">
    <location>
        <begin position="299"/>
        <end position="309"/>
    </location>
</feature>
<dbReference type="CDD" id="cd03703">
    <property type="entry name" value="aeIF5B_II"/>
    <property type="match status" value="1"/>
</dbReference>
<dbReference type="GO" id="GO:0046872">
    <property type="term" value="F:metal ion binding"/>
    <property type="evidence" value="ECO:0007669"/>
    <property type="project" value="UniProtKB-KW"/>
</dbReference>
<dbReference type="InterPro" id="IPR029459">
    <property type="entry name" value="EFTU-type"/>
</dbReference>
<comment type="similarity">
    <text evidence="2">Belongs to the TRAFAC class translation factor GTPase superfamily. Classic translation factor GTPase family. IF-2 subfamily.</text>
</comment>
<dbReference type="GeneID" id="64973872"/>
<dbReference type="PRINTS" id="PR00315">
    <property type="entry name" value="ELONGATNFCT"/>
</dbReference>
<dbReference type="SUPFAM" id="SSF52156">
    <property type="entry name" value="Initiation factor IF2/eIF5b, domain 3"/>
    <property type="match status" value="1"/>
</dbReference>
<dbReference type="SUPFAM" id="SSF52540">
    <property type="entry name" value="P-loop containing nucleoside triphosphate hydrolases"/>
    <property type="match status" value="1"/>
</dbReference>
<dbReference type="Proteomes" id="UP000654913">
    <property type="component" value="Chromosome 4"/>
</dbReference>
<feature type="compositionally biased region" description="Basic and acidic residues" evidence="14">
    <location>
        <begin position="331"/>
        <end position="353"/>
    </location>
</feature>
<evidence type="ECO:0000256" key="6">
    <source>
        <dbReference type="ARBA" id="ARBA00022540"/>
    </source>
</evidence>
<dbReference type="KEGG" id="apuu:APUU_40311A"/>
<dbReference type="FunFam" id="2.40.30.10:FF:000026">
    <property type="entry name" value="Eukaryotic translation initiation factor 5B"/>
    <property type="match status" value="1"/>
</dbReference>
<dbReference type="FunFam" id="3.40.50.10050:FF:000002">
    <property type="entry name" value="Eukaryotic translation initiation factor 5B"/>
    <property type="match status" value="1"/>
</dbReference>
<evidence type="ECO:0000256" key="4">
    <source>
        <dbReference type="ARBA" id="ARBA00013824"/>
    </source>
</evidence>
<keyword evidence="17" id="KW-1185">Reference proteome</keyword>
<dbReference type="InterPro" id="IPR005225">
    <property type="entry name" value="Small_GTP-bd"/>
</dbReference>
<keyword evidence="11" id="KW-0342">GTP-binding</keyword>
<dbReference type="GO" id="GO:0003924">
    <property type="term" value="F:GTPase activity"/>
    <property type="evidence" value="ECO:0007669"/>
    <property type="project" value="InterPro"/>
</dbReference>
<dbReference type="PANTHER" id="PTHR43381">
    <property type="entry name" value="TRANSLATION INITIATION FACTOR IF-2-RELATED"/>
    <property type="match status" value="1"/>
</dbReference>
<dbReference type="InterPro" id="IPR000795">
    <property type="entry name" value="T_Tr_GTP-bd_dom"/>
</dbReference>
<dbReference type="GO" id="GO:0005739">
    <property type="term" value="C:mitochondrion"/>
    <property type="evidence" value="ECO:0007669"/>
    <property type="project" value="TreeGrafter"/>
</dbReference>
<evidence type="ECO:0000256" key="1">
    <source>
        <dbReference type="ARBA" id="ARBA00004496"/>
    </source>
</evidence>
<dbReference type="CDD" id="cd01887">
    <property type="entry name" value="IF2_eIF5B"/>
    <property type="match status" value="1"/>
</dbReference>
<protein>
    <recommendedName>
        <fullName evidence="4">Eukaryotic translation initiation factor 5B</fullName>
        <ecNumber evidence="3">3.6.5.3</ecNumber>
    </recommendedName>
    <alternativeName>
        <fullName evidence="12">Translation initiation factor IF-2</fullName>
    </alternativeName>
</protein>
<dbReference type="Pfam" id="PF11987">
    <property type="entry name" value="IF-2"/>
    <property type="match status" value="1"/>
</dbReference>
<proteinExistence type="inferred from homology"/>
<reference evidence="16" key="1">
    <citation type="submission" date="2021-01" db="EMBL/GenBank/DDBJ databases">
        <authorList>
            <consortium name="Aspergillus puulaauensis MK2 genome sequencing consortium"/>
            <person name="Kazuki M."/>
            <person name="Futagami T."/>
        </authorList>
    </citation>
    <scope>NUCLEOTIDE SEQUENCE</scope>
    <source>
        <strain evidence="16">MK2</strain>
    </source>
</reference>
<feature type="compositionally biased region" description="Low complexity" evidence="14">
    <location>
        <begin position="354"/>
        <end position="366"/>
    </location>
</feature>
<dbReference type="InterPro" id="IPR015760">
    <property type="entry name" value="TIF_IF2"/>
</dbReference>
<sequence>MAPKKGNRKQEDWEAELGESIPAAGGDSPTEDAPPAEGGNDGEAAGSGGLLAALRKNKNKKAKKGKSANDFVEGEDASEGANGDADFSSKQPEEGTFDEDDVFAGKKNKPIKAVETPAAEPEDDDSGPRVKTKKEKEREKKEREKQRKREQAASKKKTGEPKQAQQAKPEPKKEEPAAAPAAPAPEPAGGKKKKVPAHLLAIQKQQEALRQQREEEERRLAEEKAAEDAKRLLTEEEAQKKEEARQRKKEKERERKEQLKKEGKLLTKAQREAKERNELRMKQMLAAGVGTVAGLEEGGAEKKRPVYENKKKKAPKKHEEDLEAAAARAKAQREAEDERRRKEEEERKAKAEAEAAAASAAAAATGEESEDDDWEKAADAEDVKDSWDAPSDEEETEKKPAVANGQGKTLPERPAAKSAQEESDEESEEDSDEESDSEDEEQSATQKAIAQRKAEAAERRKKQHEEALAARSKDNLRSPICCILGHVDTGKTKLLDKIRQTNVQEGEAGGITQQIGATYFPVDSLRQKTAVVNKDGKFDFKIPGLLVIDTPGHESFSNLRSRGSSLCNIAILVVDIMHGLEPQTLESMRLLRDRRTPFIVALNKIDRLYGWKKIDNNGFQESLEMQSKGVQNEFRTRLERTKVLFAEQGFNSELFYENKSMARNVSLVPTSAHTGEGVPDMLKLLTSLTQERMTNALMYLSEVECTVLEVKIIEGLGTTIDVVLSNGILREGDRVVLCGLNGPISTNIRALLTPAPLKELRLKSQYVHNKEVKASLGVKIAANDLEHAIAGSRLMVVGPDDEEEDVEEEVMSDLENLLSKVSKDMRGVSVQASTLGSLEALLEFLRVSKIPVANISIGPVYKRDVMMCGTMLEKAKEFAVMLCFDVKVDKEAQAYADDVGVKIFTADIIYHLFDDFTKHMAELTERKKEEAKLLAVFPCVLKTVAVFNKKDPIVIGVDVAEGSLRLHTPLSAIKTNGTTGAKEIVELGRVAGIERDHKAVQVVKRGQPSVAVKIDGSNQPMYGRQLEESDTLYSHISRASIDTLKEFYRSDVSMEEWALIKKLKPAFDIP</sequence>
<feature type="compositionally biased region" description="Basic residues" evidence="14">
    <location>
        <begin position="55"/>
        <end position="66"/>
    </location>
</feature>
<keyword evidence="9" id="KW-0378">Hydrolase</keyword>
<feature type="compositionally biased region" description="Basic and acidic residues" evidence="14">
    <location>
        <begin position="134"/>
        <end position="160"/>
    </location>
</feature>
<feature type="compositionally biased region" description="Acidic residues" evidence="14">
    <location>
        <begin position="421"/>
        <end position="442"/>
    </location>
</feature>
<feature type="compositionally biased region" description="Basic and acidic residues" evidence="14">
    <location>
        <begin position="210"/>
        <end position="281"/>
    </location>
</feature>
<evidence type="ECO:0000313" key="16">
    <source>
        <dbReference type="EMBL" id="BCS23867.1"/>
    </source>
</evidence>
<evidence type="ECO:0000256" key="11">
    <source>
        <dbReference type="ARBA" id="ARBA00023134"/>
    </source>
</evidence>
<dbReference type="FunFam" id="3.40.50.300:FF:000112">
    <property type="entry name" value="Eukaryotic translation initiation factor 5B"/>
    <property type="match status" value="1"/>
</dbReference>
<comment type="catalytic activity">
    <reaction evidence="13">
        <text>GTP + H2O = GDP + phosphate + H(+)</text>
        <dbReference type="Rhea" id="RHEA:19669"/>
        <dbReference type="ChEBI" id="CHEBI:15377"/>
        <dbReference type="ChEBI" id="CHEBI:15378"/>
        <dbReference type="ChEBI" id="CHEBI:37565"/>
        <dbReference type="ChEBI" id="CHEBI:43474"/>
        <dbReference type="ChEBI" id="CHEBI:58189"/>
        <dbReference type="EC" id="3.6.5.3"/>
    </reaction>
</comment>
<dbReference type="Gene3D" id="3.40.50.300">
    <property type="entry name" value="P-loop containing nucleotide triphosphate hydrolases"/>
    <property type="match status" value="1"/>
</dbReference>
<dbReference type="InterPro" id="IPR027417">
    <property type="entry name" value="P-loop_NTPase"/>
</dbReference>
<reference evidence="16" key="2">
    <citation type="submission" date="2021-02" db="EMBL/GenBank/DDBJ databases">
        <title>Aspergillus puulaauensis MK2 genome sequence.</title>
        <authorList>
            <person name="Futagami T."/>
            <person name="Mori K."/>
            <person name="Kadooka C."/>
            <person name="Tanaka T."/>
        </authorList>
    </citation>
    <scope>NUCLEOTIDE SEQUENCE</scope>
    <source>
        <strain evidence="16">MK2</strain>
    </source>
</reference>
<evidence type="ECO:0000256" key="5">
    <source>
        <dbReference type="ARBA" id="ARBA00022490"/>
    </source>
</evidence>
<dbReference type="RefSeq" id="XP_041556061.1">
    <property type="nucleotide sequence ID" value="XM_041703368.1"/>
</dbReference>
<organism evidence="16 17">
    <name type="scientific">Aspergillus puulaauensis</name>
    <dbReference type="NCBI Taxonomy" id="1220207"/>
    <lineage>
        <taxon>Eukaryota</taxon>
        <taxon>Fungi</taxon>
        <taxon>Dikarya</taxon>
        <taxon>Ascomycota</taxon>
        <taxon>Pezizomycotina</taxon>
        <taxon>Eurotiomycetes</taxon>
        <taxon>Eurotiomycetidae</taxon>
        <taxon>Eurotiales</taxon>
        <taxon>Aspergillaceae</taxon>
        <taxon>Aspergillus</taxon>
    </lineage>
</organism>
<feature type="compositionally biased region" description="Gly residues" evidence="14">
    <location>
        <begin position="39"/>
        <end position="49"/>
    </location>
</feature>
<feature type="compositionally biased region" description="Basic and acidic residues" evidence="14">
    <location>
        <begin position="375"/>
        <end position="387"/>
    </location>
</feature>
<keyword evidence="7" id="KW-0479">Metal-binding</keyword>
<evidence type="ECO:0000256" key="2">
    <source>
        <dbReference type="ARBA" id="ARBA00007733"/>
    </source>
</evidence>
<gene>
    <name evidence="16" type="ORF">APUU_40311A</name>
</gene>
<feature type="domain" description="Tr-type G" evidence="15">
    <location>
        <begin position="476"/>
        <end position="694"/>
    </location>
</feature>
<dbReference type="Pfam" id="PF14578">
    <property type="entry name" value="GTP_EFTU_D4"/>
    <property type="match status" value="1"/>
</dbReference>
<dbReference type="GO" id="GO:0003743">
    <property type="term" value="F:translation initiation factor activity"/>
    <property type="evidence" value="ECO:0007669"/>
    <property type="project" value="UniProtKB-KW"/>
</dbReference>
<evidence type="ECO:0000256" key="7">
    <source>
        <dbReference type="ARBA" id="ARBA00022723"/>
    </source>
</evidence>
<evidence type="ECO:0000256" key="3">
    <source>
        <dbReference type="ARBA" id="ARBA00011986"/>
    </source>
</evidence>
<evidence type="ECO:0000256" key="12">
    <source>
        <dbReference type="ARBA" id="ARBA00032478"/>
    </source>
</evidence>
<dbReference type="OrthoDB" id="4928at2759"/>
<dbReference type="Gene3D" id="3.40.50.10050">
    <property type="entry name" value="Translation initiation factor IF- 2, domain 3"/>
    <property type="match status" value="1"/>
</dbReference>